<evidence type="ECO:0000313" key="2">
    <source>
        <dbReference type="EMBL" id="KUN93654.1"/>
    </source>
</evidence>
<feature type="compositionally biased region" description="Basic and acidic residues" evidence="1">
    <location>
        <begin position="36"/>
        <end position="45"/>
    </location>
</feature>
<sequence>MPGLRSRPSDHGFADWACDWSSPDGDHAFVQLTFTRDNRLEDNGVHRPRGPARLRPRRHERHASGRAHGPGLRGGRKGGPDRPARNGYHGPVPLETPLRILARVTDVTGPDARKVQVTGSTATEADPDTHLVTADGVFVVPDARRVRALFPGPEPAPQTRLRSSAVR</sequence>
<organism evidence="2 3">
    <name type="scientific">Streptomyces caeruleatus</name>
    <dbReference type="NCBI Taxonomy" id="661399"/>
    <lineage>
        <taxon>Bacteria</taxon>
        <taxon>Bacillati</taxon>
        <taxon>Actinomycetota</taxon>
        <taxon>Actinomycetes</taxon>
        <taxon>Kitasatosporales</taxon>
        <taxon>Streptomycetaceae</taxon>
        <taxon>Streptomyces</taxon>
    </lineage>
</organism>
<dbReference type="Proteomes" id="UP000053429">
    <property type="component" value="Unassembled WGS sequence"/>
</dbReference>
<gene>
    <name evidence="2" type="ORF">AQJ67_38655</name>
</gene>
<proteinExistence type="predicted"/>
<evidence type="ECO:0000256" key="1">
    <source>
        <dbReference type="SAM" id="MobiDB-lite"/>
    </source>
</evidence>
<comment type="caution">
    <text evidence="2">The sequence shown here is derived from an EMBL/GenBank/DDBJ whole genome shotgun (WGS) entry which is preliminary data.</text>
</comment>
<protein>
    <submittedName>
        <fullName evidence="2">Uncharacterized protein</fullName>
    </submittedName>
</protein>
<dbReference type="STRING" id="661399.AQJ67_38655"/>
<accession>A0A101TJS6</accession>
<name>A0A101TJS6_9ACTN</name>
<reference evidence="2 3" key="1">
    <citation type="submission" date="2015-10" db="EMBL/GenBank/DDBJ databases">
        <title>Draft genome sequence of Streptomyces caeruleatus NRRL B-24802, type strain for the species Streptomyces caeruleatus.</title>
        <authorList>
            <person name="Ruckert C."/>
            <person name="Winkler A."/>
            <person name="Kalinowski J."/>
            <person name="Kampfer P."/>
            <person name="Glaeser S."/>
        </authorList>
    </citation>
    <scope>NUCLEOTIDE SEQUENCE [LARGE SCALE GENOMIC DNA]</scope>
    <source>
        <strain evidence="2 3">NRRL B-24802</strain>
    </source>
</reference>
<feature type="compositionally biased region" description="Basic residues" evidence="1">
    <location>
        <begin position="46"/>
        <end position="65"/>
    </location>
</feature>
<dbReference type="RefSeq" id="WP_062724167.1">
    <property type="nucleotide sequence ID" value="NZ_KQ948941.1"/>
</dbReference>
<keyword evidence="3" id="KW-1185">Reference proteome</keyword>
<dbReference type="EMBL" id="LMWY01000054">
    <property type="protein sequence ID" value="KUN93654.1"/>
    <property type="molecule type" value="Genomic_DNA"/>
</dbReference>
<evidence type="ECO:0000313" key="3">
    <source>
        <dbReference type="Proteomes" id="UP000053429"/>
    </source>
</evidence>
<feature type="region of interest" description="Disordered" evidence="1">
    <location>
        <begin position="36"/>
        <end position="94"/>
    </location>
</feature>
<dbReference type="AlphaFoldDB" id="A0A101TJS6"/>